<comment type="caution">
    <text evidence="1">The sequence shown here is derived from an EMBL/GenBank/DDBJ whole genome shotgun (WGS) entry which is preliminary data.</text>
</comment>
<dbReference type="EC" id="2.4.-.-" evidence="1"/>
<keyword evidence="1" id="KW-0808">Transferase</keyword>
<evidence type="ECO:0000313" key="2">
    <source>
        <dbReference type="Proteomes" id="UP001239462"/>
    </source>
</evidence>
<name>A0ABT7PPP7_9BACT</name>
<dbReference type="PANTHER" id="PTHR45947">
    <property type="entry name" value="SULFOQUINOVOSYL TRANSFERASE SQD2"/>
    <property type="match status" value="1"/>
</dbReference>
<keyword evidence="2" id="KW-1185">Reference proteome</keyword>
<evidence type="ECO:0000313" key="1">
    <source>
        <dbReference type="EMBL" id="MDM4018468.1"/>
    </source>
</evidence>
<proteinExistence type="predicted"/>
<accession>A0ABT7PPP7</accession>
<dbReference type="Pfam" id="PF13692">
    <property type="entry name" value="Glyco_trans_1_4"/>
    <property type="match status" value="1"/>
</dbReference>
<dbReference type="RefSeq" id="WP_289166325.1">
    <property type="nucleotide sequence ID" value="NZ_JASZZN010000022.1"/>
</dbReference>
<dbReference type="SUPFAM" id="SSF53756">
    <property type="entry name" value="UDP-Glycosyltransferase/glycogen phosphorylase"/>
    <property type="match status" value="1"/>
</dbReference>
<protein>
    <submittedName>
        <fullName evidence="1">Glycosyltransferase family 4 protein</fullName>
        <ecNumber evidence="1">2.4.-.-</ecNumber>
    </submittedName>
</protein>
<dbReference type="PANTHER" id="PTHR45947:SF3">
    <property type="entry name" value="SULFOQUINOVOSYL TRANSFERASE SQD2"/>
    <property type="match status" value="1"/>
</dbReference>
<organism evidence="1 2">
    <name type="scientific">Roseiconus lacunae</name>
    <dbReference type="NCBI Taxonomy" id="2605694"/>
    <lineage>
        <taxon>Bacteria</taxon>
        <taxon>Pseudomonadati</taxon>
        <taxon>Planctomycetota</taxon>
        <taxon>Planctomycetia</taxon>
        <taxon>Pirellulales</taxon>
        <taxon>Pirellulaceae</taxon>
        <taxon>Roseiconus</taxon>
    </lineage>
</organism>
<dbReference type="InterPro" id="IPR050194">
    <property type="entry name" value="Glycosyltransferase_grp1"/>
</dbReference>
<dbReference type="GO" id="GO:0016757">
    <property type="term" value="F:glycosyltransferase activity"/>
    <property type="evidence" value="ECO:0007669"/>
    <property type="project" value="UniProtKB-KW"/>
</dbReference>
<reference evidence="1 2" key="1">
    <citation type="submission" date="2023-06" db="EMBL/GenBank/DDBJ databases">
        <title>Roseiconus lacunae JC819 isolated from Gulf of Mannar region, Tamil Nadu.</title>
        <authorList>
            <person name="Pk S."/>
            <person name="Ch S."/>
            <person name="Ch V.R."/>
        </authorList>
    </citation>
    <scope>NUCLEOTIDE SEQUENCE [LARGE SCALE GENOMIC DNA]</scope>
    <source>
        <strain evidence="1 2">JC819</strain>
    </source>
</reference>
<sequence length="384" mass="43689">MRILTVANVPANPDSGAAGTVYHTNVALRQLGHDVDELWDAQLGPRRIRHGNLHSLIEQPLAYRRAVLRATEQKPYDAVMISQPQGYLAAKALRRCGFSGVVINRSHGLELRVNSVLPVWHRQLGVPASRHPMLTRALRPFLKRQWTESIRWFDGVVLPSHDDRDFLEQHLLGFPPLLTIHHGVPDLFLDHPRPDMTDDRRQRLLFVGQHSFIKGPDLLVEIVNRVLTESPGLSMTWVTSEEAHRWILDRLSDTVSDRVKLHGWVDQSRLLPLFDRHGIFVFPSFFEGAGKACIEALARGLNVVASDTGGMRDHLSRVQPDGCCPIGDVDAFCRQILKYSRSSTPLNNHAIQYCRSLTWRNCARQLVQFFRQCEHEKTTALQMQ</sequence>
<dbReference type="Proteomes" id="UP001239462">
    <property type="component" value="Unassembled WGS sequence"/>
</dbReference>
<dbReference type="EMBL" id="JASZZN010000022">
    <property type="protein sequence ID" value="MDM4018468.1"/>
    <property type="molecule type" value="Genomic_DNA"/>
</dbReference>
<keyword evidence="1" id="KW-0328">Glycosyltransferase</keyword>
<gene>
    <name evidence="1" type="ORF">QTN89_23660</name>
</gene>
<dbReference type="Gene3D" id="3.40.50.2000">
    <property type="entry name" value="Glycogen Phosphorylase B"/>
    <property type="match status" value="2"/>
</dbReference>
<dbReference type="CDD" id="cd03801">
    <property type="entry name" value="GT4_PimA-like"/>
    <property type="match status" value="1"/>
</dbReference>